<comment type="caution">
    <text evidence="1">The sequence shown here is derived from an EMBL/GenBank/DDBJ whole genome shotgun (WGS) entry which is preliminary data.</text>
</comment>
<sequence>MPRHASAIYLNNPIKILSLMPIKQSGSYLTGERYV</sequence>
<proteinExistence type="predicted"/>
<reference evidence="1 2" key="1">
    <citation type="journal article" date="2013" name="Syst. Appl. Microbiol.">
        <title>Phylogenetic position and virulence apparatus of the pear flower necrosis pathogen Erwinia piriflorinigrans CFBP 5888T as assessed by comparative genomics.</title>
        <authorList>
            <person name="Smits T.H."/>
            <person name="Rezzonico F."/>
            <person name="Lopez M.M."/>
            <person name="Blom J."/>
            <person name="Goesmann A."/>
            <person name="Frey J.E."/>
            <person name="Duffy B."/>
        </authorList>
    </citation>
    <scope>NUCLEOTIDE SEQUENCE [LARGE SCALE GENOMIC DNA]</scope>
    <source>
        <strain evidence="2">CFBP5888</strain>
    </source>
</reference>
<protein>
    <submittedName>
        <fullName evidence="1">Uncharacterized protein</fullName>
    </submittedName>
</protein>
<accession>V5Z8J3</accession>
<dbReference type="AlphaFoldDB" id="V5Z8J3"/>
<name>V5Z8J3_9GAMM</name>
<keyword evidence="2" id="KW-1185">Reference proteome</keyword>
<evidence type="ECO:0000313" key="1">
    <source>
        <dbReference type="EMBL" id="CCG87534.1"/>
    </source>
</evidence>
<gene>
    <name evidence="1" type="ORF">EPIR_2169</name>
</gene>
<dbReference type="Proteomes" id="UP000018217">
    <property type="component" value="Unassembled WGS sequence"/>
</dbReference>
<evidence type="ECO:0000313" key="2">
    <source>
        <dbReference type="Proteomes" id="UP000018217"/>
    </source>
</evidence>
<organism evidence="1 2">
    <name type="scientific">Erwinia piriflorinigrans CFBP 5888</name>
    <dbReference type="NCBI Taxonomy" id="1161919"/>
    <lineage>
        <taxon>Bacteria</taxon>
        <taxon>Pseudomonadati</taxon>
        <taxon>Pseudomonadota</taxon>
        <taxon>Gammaproteobacteria</taxon>
        <taxon>Enterobacterales</taxon>
        <taxon>Erwiniaceae</taxon>
        <taxon>Erwinia</taxon>
    </lineage>
</organism>
<dbReference type="STRING" id="1161919.EPIR_2169"/>
<dbReference type="EMBL" id="CAHS01000015">
    <property type="protein sequence ID" value="CCG87534.1"/>
    <property type="molecule type" value="Genomic_DNA"/>
</dbReference>